<dbReference type="STRING" id="109376.A0A0D3BLX6"/>
<dbReference type="InterPro" id="IPR001619">
    <property type="entry name" value="Sec1-like"/>
</dbReference>
<dbReference type="PANTHER" id="PTHR11679">
    <property type="entry name" value="VESICLE PROTEIN SORTING-ASSOCIATED"/>
    <property type="match status" value="1"/>
</dbReference>
<evidence type="ECO:0000313" key="2">
    <source>
        <dbReference type="EnsemblPlants" id="Bo3g173680.1"/>
    </source>
</evidence>
<dbReference type="InterPro" id="IPR027482">
    <property type="entry name" value="Sec1-like_dom2"/>
</dbReference>
<proteinExistence type="inferred from homology"/>
<dbReference type="SUPFAM" id="SSF56815">
    <property type="entry name" value="Sec1/munc18-like (SM) proteins"/>
    <property type="match status" value="1"/>
</dbReference>
<dbReference type="InterPro" id="IPR043154">
    <property type="entry name" value="Sec-1-like_dom1"/>
</dbReference>
<dbReference type="Gene3D" id="3.90.830.10">
    <property type="entry name" value="Syntaxin Binding Protein 1, Chain A, domain 2"/>
    <property type="match status" value="1"/>
</dbReference>
<comment type="similarity">
    <text evidence="1">Belongs to the STXBP/unc-18/SEC1 family.</text>
</comment>
<dbReference type="eggNOG" id="KOG1301">
    <property type="taxonomic scope" value="Eukaryota"/>
</dbReference>
<organism evidence="2 3">
    <name type="scientific">Brassica oleracea var. oleracea</name>
    <dbReference type="NCBI Taxonomy" id="109376"/>
    <lineage>
        <taxon>Eukaryota</taxon>
        <taxon>Viridiplantae</taxon>
        <taxon>Streptophyta</taxon>
        <taxon>Embryophyta</taxon>
        <taxon>Tracheophyta</taxon>
        <taxon>Spermatophyta</taxon>
        <taxon>Magnoliopsida</taxon>
        <taxon>eudicotyledons</taxon>
        <taxon>Gunneridae</taxon>
        <taxon>Pentapetalae</taxon>
        <taxon>rosids</taxon>
        <taxon>malvids</taxon>
        <taxon>Brassicales</taxon>
        <taxon>Brassicaceae</taxon>
        <taxon>Brassiceae</taxon>
        <taxon>Brassica</taxon>
    </lineage>
</organism>
<dbReference type="Pfam" id="PF00995">
    <property type="entry name" value="Sec1"/>
    <property type="match status" value="1"/>
</dbReference>
<dbReference type="InterPro" id="IPR043127">
    <property type="entry name" value="Sec-1-like_dom3a"/>
</dbReference>
<keyword evidence="3" id="KW-1185">Reference proteome</keyword>
<dbReference type="AlphaFoldDB" id="A0A0D3BLX6"/>
<sequence length="445" mass="49678">MALNLRHKQSECIIRMLNLNQPLNPNGRCYKMLIYDDFCKKIIDPLMSVKDLLRHGVTLNSPIDKKLLTNRTERDDVPDVAVYFVQPTESNIQKITADASTISPYVHFHLNFSSSIPRPLLHSLASQTLSSGSVARLAKVHDQYKPLVHDVLGLKKLDGSDPFWLANGSLEFPQVAEEIETQLNKYKKDLEEINMMRTGAYETDLIGNTKHLMNAVNSLPELKARKEMIDKRTNIATNLLGEIKERSLDVFTEEENEMMKGGSIDMSKVLAILNEKGTNEDGQVEVCHHVLLLSLETINQTETEAVEEALRKAEVDTRAFQYVKKIKSLNLSSTASADSASSSNVVDWAEKLYDHSISAVTAGVKNLLSSNQQLAVARTVEALAKGQPNLETDPYIMLDPKASKTGSSGCSHVNEPFREAIVFMVGGGNYIEYNSLQELSQRNER</sequence>
<dbReference type="GO" id="GO:0016192">
    <property type="term" value="P:vesicle-mediated transport"/>
    <property type="evidence" value="ECO:0007669"/>
    <property type="project" value="InterPro"/>
</dbReference>
<reference evidence="2 3" key="1">
    <citation type="journal article" date="2014" name="Genome Biol.">
        <title>Transcriptome and methylome profiling reveals relics of genome dominance in the mesopolyploid Brassica oleracea.</title>
        <authorList>
            <person name="Parkin I.A."/>
            <person name="Koh C."/>
            <person name="Tang H."/>
            <person name="Robinson S.J."/>
            <person name="Kagale S."/>
            <person name="Clarke W.E."/>
            <person name="Town C.D."/>
            <person name="Nixon J."/>
            <person name="Krishnakumar V."/>
            <person name="Bidwell S.L."/>
            <person name="Denoeud F."/>
            <person name="Belcram H."/>
            <person name="Links M.G."/>
            <person name="Just J."/>
            <person name="Clarke C."/>
            <person name="Bender T."/>
            <person name="Huebert T."/>
            <person name="Mason A.S."/>
            <person name="Pires J.C."/>
            <person name="Barker G."/>
            <person name="Moore J."/>
            <person name="Walley P.G."/>
            <person name="Manoli S."/>
            <person name="Batley J."/>
            <person name="Edwards D."/>
            <person name="Nelson M.N."/>
            <person name="Wang X."/>
            <person name="Paterson A.H."/>
            <person name="King G."/>
            <person name="Bancroft I."/>
            <person name="Chalhoub B."/>
            <person name="Sharpe A.G."/>
        </authorList>
    </citation>
    <scope>NUCLEOTIDE SEQUENCE</scope>
    <source>
        <strain evidence="2 3">cv. TO1000</strain>
    </source>
</reference>
<dbReference type="Gramene" id="Bo3g173680.1">
    <property type="protein sequence ID" value="Bo3g173680.1"/>
    <property type="gene ID" value="Bo3g173680"/>
</dbReference>
<dbReference type="HOGENOM" id="CLU_016216_3_1_1"/>
<evidence type="ECO:0000313" key="3">
    <source>
        <dbReference type="Proteomes" id="UP000032141"/>
    </source>
</evidence>
<dbReference type="Proteomes" id="UP000032141">
    <property type="component" value="Chromosome C3"/>
</dbReference>
<evidence type="ECO:0000256" key="1">
    <source>
        <dbReference type="ARBA" id="ARBA00009884"/>
    </source>
</evidence>
<dbReference type="EnsemblPlants" id="Bo3g173680.1">
    <property type="protein sequence ID" value="Bo3g173680.1"/>
    <property type="gene ID" value="Bo3g173680"/>
</dbReference>
<dbReference type="Gene3D" id="3.40.50.2060">
    <property type="match status" value="1"/>
</dbReference>
<dbReference type="Gene3D" id="3.40.50.1910">
    <property type="match status" value="1"/>
</dbReference>
<protein>
    <submittedName>
        <fullName evidence="2">Uncharacterized protein</fullName>
    </submittedName>
</protein>
<dbReference type="InterPro" id="IPR036045">
    <property type="entry name" value="Sec1-like_sf"/>
</dbReference>
<reference evidence="2" key="2">
    <citation type="submission" date="2015-03" db="UniProtKB">
        <authorList>
            <consortium name="EnsemblPlants"/>
        </authorList>
    </citation>
    <scope>IDENTIFICATION</scope>
</reference>
<accession>A0A0D3BLX6</accession>
<dbReference type="OMA" id="IIDPLMS"/>
<name>A0A0D3BLX6_BRAOL</name>